<name>A0ABQ5TI45_9BACI</name>
<keyword evidence="3" id="KW-1185">Reference proteome</keyword>
<evidence type="ECO:0000313" key="2">
    <source>
        <dbReference type="EMBL" id="GLO65700.1"/>
    </source>
</evidence>
<gene>
    <name evidence="2" type="ORF">MACH08_14840</name>
</gene>
<keyword evidence="2" id="KW-0413">Isomerase</keyword>
<dbReference type="PANTHER" id="PTHR12110">
    <property type="entry name" value="HYDROXYPYRUVATE ISOMERASE"/>
    <property type="match status" value="1"/>
</dbReference>
<dbReference type="PANTHER" id="PTHR12110:SF41">
    <property type="entry name" value="INOSOSE DEHYDRATASE"/>
    <property type="match status" value="1"/>
</dbReference>
<dbReference type="Pfam" id="PF01261">
    <property type="entry name" value="AP_endonuc_2"/>
    <property type="match status" value="1"/>
</dbReference>
<feature type="domain" description="Xylose isomerase-like TIM barrel" evidence="1">
    <location>
        <begin position="80"/>
        <end position="247"/>
    </location>
</feature>
<dbReference type="EMBL" id="BSKO01000001">
    <property type="protein sequence ID" value="GLO65700.1"/>
    <property type="molecule type" value="Genomic_DNA"/>
</dbReference>
<dbReference type="InterPro" id="IPR013022">
    <property type="entry name" value="Xyl_isomerase-like_TIM-brl"/>
</dbReference>
<organism evidence="2 3">
    <name type="scientific">Oceanobacillus kimchii</name>
    <dbReference type="NCBI Taxonomy" id="746691"/>
    <lineage>
        <taxon>Bacteria</taxon>
        <taxon>Bacillati</taxon>
        <taxon>Bacillota</taxon>
        <taxon>Bacilli</taxon>
        <taxon>Bacillales</taxon>
        <taxon>Bacillaceae</taxon>
        <taxon>Oceanobacillus</taxon>
    </lineage>
</organism>
<dbReference type="Gene3D" id="3.20.20.150">
    <property type="entry name" value="Divalent-metal-dependent TIM barrel enzymes"/>
    <property type="match status" value="1"/>
</dbReference>
<evidence type="ECO:0000259" key="1">
    <source>
        <dbReference type="Pfam" id="PF01261"/>
    </source>
</evidence>
<dbReference type="GO" id="GO:0016853">
    <property type="term" value="F:isomerase activity"/>
    <property type="evidence" value="ECO:0007669"/>
    <property type="project" value="UniProtKB-KW"/>
</dbReference>
<sequence length="249" mass="28387">MSKIGLQLYTLRKAATSNFHNLLIDVGAIGYEGVQFAGFYDTPAEKVNSTLVRSEMIPAGAHVPIDQLRENLDSVKQFHESINNSLIICPYLPEEMRQTKEDYLKSAELFNQIGKKLKDSGFQFAYHNHAFEFEEMENETGFSLLFGNTDSELVKMELDCYWATYAKYDPIKIINKYKDRCISLHIKDIKLENGEKVSTEIGNGTLDVRSLIQTGIKNNVEWFIVEQEHFTGDPLKSAEKNLSALKDML</sequence>
<protein>
    <submittedName>
        <fullName evidence="2">Sugar phosphate isomerase</fullName>
    </submittedName>
</protein>
<comment type="caution">
    <text evidence="2">The sequence shown here is derived from an EMBL/GenBank/DDBJ whole genome shotgun (WGS) entry which is preliminary data.</text>
</comment>
<proteinExistence type="predicted"/>
<reference evidence="2 3" key="1">
    <citation type="submission" date="2023-02" db="EMBL/GenBank/DDBJ databases">
        <title>Oceanobacillus kimchii IFOP_LL358 isolated form Alexandrium catenella lab strain.</title>
        <authorList>
            <person name="Gajardo G."/>
            <person name="Ueki S."/>
            <person name="Maruyama F."/>
        </authorList>
    </citation>
    <scope>NUCLEOTIDE SEQUENCE [LARGE SCALE GENOMIC DNA]</scope>
    <source>
        <strain evidence="2 3">IFOP_LL358</strain>
    </source>
</reference>
<dbReference type="InterPro" id="IPR036237">
    <property type="entry name" value="Xyl_isomerase-like_sf"/>
</dbReference>
<dbReference type="SUPFAM" id="SSF51658">
    <property type="entry name" value="Xylose isomerase-like"/>
    <property type="match status" value="1"/>
</dbReference>
<dbReference type="Proteomes" id="UP001275436">
    <property type="component" value="Unassembled WGS sequence"/>
</dbReference>
<dbReference type="InterPro" id="IPR050312">
    <property type="entry name" value="IolE/XylAMocC-like"/>
</dbReference>
<dbReference type="RefSeq" id="WP_317957909.1">
    <property type="nucleotide sequence ID" value="NZ_BSKO01000001.1"/>
</dbReference>
<accession>A0ABQ5TI45</accession>
<evidence type="ECO:0000313" key="3">
    <source>
        <dbReference type="Proteomes" id="UP001275436"/>
    </source>
</evidence>